<proteinExistence type="inferred from homology"/>
<comment type="subcellular location">
    <subcellularLocation>
        <location evidence="1">Cell membrane</location>
        <topology evidence="1">Multi-pass membrane protein</topology>
    </subcellularLocation>
</comment>
<evidence type="ECO:0000256" key="2">
    <source>
        <dbReference type="ARBA" id="ARBA00009773"/>
    </source>
</evidence>
<feature type="transmembrane region" description="Helical" evidence="8">
    <location>
        <begin position="264"/>
        <end position="286"/>
    </location>
</feature>
<keyword evidence="6 8" id="KW-1133">Transmembrane helix</keyword>
<evidence type="ECO:0000256" key="6">
    <source>
        <dbReference type="ARBA" id="ARBA00022989"/>
    </source>
</evidence>
<keyword evidence="4" id="KW-1003">Cell membrane</keyword>
<name>A0A1G4W8T4_9FLAO</name>
<dbReference type="PANTHER" id="PTHR21716">
    <property type="entry name" value="TRANSMEMBRANE PROTEIN"/>
    <property type="match status" value="1"/>
</dbReference>
<dbReference type="GO" id="GO:0005886">
    <property type="term" value="C:plasma membrane"/>
    <property type="evidence" value="ECO:0007669"/>
    <property type="project" value="UniProtKB-SubCell"/>
</dbReference>
<comment type="similarity">
    <text evidence="2">Belongs to the autoinducer-2 exporter (AI-2E) (TC 2.A.86) family.</text>
</comment>
<keyword evidence="5 8" id="KW-0812">Transmembrane</keyword>
<reference evidence="9 10" key="1">
    <citation type="submission" date="2016-10" db="EMBL/GenBank/DDBJ databases">
        <authorList>
            <person name="de Groot N.N."/>
        </authorList>
    </citation>
    <scope>NUCLEOTIDE SEQUENCE [LARGE SCALE GENOMIC DNA]</scope>
    <source>
        <strain evidence="9 10">CGMCC 1.3801</strain>
    </source>
</reference>
<keyword evidence="7 8" id="KW-0472">Membrane</keyword>
<evidence type="ECO:0000256" key="3">
    <source>
        <dbReference type="ARBA" id="ARBA00022448"/>
    </source>
</evidence>
<evidence type="ECO:0000256" key="7">
    <source>
        <dbReference type="ARBA" id="ARBA00023136"/>
    </source>
</evidence>
<evidence type="ECO:0000256" key="8">
    <source>
        <dbReference type="SAM" id="Phobius"/>
    </source>
</evidence>
<keyword evidence="3" id="KW-0813">Transport</keyword>
<dbReference type="AlphaFoldDB" id="A0A1G4W8T4"/>
<evidence type="ECO:0000256" key="5">
    <source>
        <dbReference type="ARBA" id="ARBA00022692"/>
    </source>
</evidence>
<feature type="transmembrane region" description="Helical" evidence="8">
    <location>
        <begin position="33"/>
        <end position="51"/>
    </location>
</feature>
<feature type="transmembrane region" description="Helical" evidence="8">
    <location>
        <begin position="201"/>
        <end position="223"/>
    </location>
</feature>
<feature type="transmembrane region" description="Helical" evidence="8">
    <location>
        <begin position="229"/>
        <end position="252"/>
    </location>
</feature>
<dbReference type="Pfam" id="PF01594">
    <property type="entry name" value="AI-2E_transport"/>
    <property type="match status" value="1"/>
</dbReference>
<dbReference type="eggNOG" id="COG0628">
    <property type="taxonomic scope" value="Bacteria"/>
</dbReference>
<feature type="transmembrane region" description="Helical" evidence="8">
    <location>
        <begin position="148"/>
        <end position="167"/>
    </location>
</feature>
<dbReference type="EMBL" id="FMTY01000010">
    <property type="protein sequence ID" value="SCX18638.1"/>
    <property type="molecule type" value="Genomic_DNA"/>
</dbReference>
<feature type="transmembrane region" description="Helical" evidence="8">
    <location>
        <begin position="10"/>
        <end position="27"/>
    </location>
</feature>
<evidence type="ECO:0000313" key="9">
    <source>
        <dbReference type="EMBL" id="SCX18638.1"/>
    </source>
</evidence>
<sequence>MKSTNHNSKLAYNLFCSIAIVFILYILKPVLVPLIFSVILSIILYPVVVFLEKRWHYNRVMSTVTALVLLLIVVIGLFTFIGFQIKDVIDKTDVYFVRLSELFQEILQYCETSFGIDKKQLLQDRSLKIENVVKNNFSRIGELLTESGSLLGDLFLIPIYVFFLLLYRKFFVEFIHKAFPKKDNAYLNIILNKIYTTQQNYLIGLTTVMGIVGLLNSAGLLLLGIENAVFYGFLGALLLLIPYIGVIIGSLIPAFVALATKDSAWYSVGVIGVFTFVQLLEGNFITPKITGSKVNLNAFVSILALVLFSLLWGISGMILALPATATLKIIFDQIPSLKPYGFVLGEPEQEFLKSKSFARLLVWRSIRKNK</sequence>
<evidence type="ECO:0000256" key="4">
    <source>
        <dbReference type="ARBA" id="ARBA00022475"/>
    </source>
</evidence>
<dbReference type="GO" id="GO:0055085">
    <property type="term" value="P:transmembrane transport"/>
    <property type="evidence" value="ECO:0007669"/>
    <property type="project" value="TreeGrafter"/>
</dbReference>
<dbReference type="InterPro" id="IPR002549">
    <property type="entry name" value="AI-2E-like"/>
</dbReference>
<gene>
    <name evidence="9" type="ORF">SAMN02927925_02714</name>
</gene>
<feature type="transmembrane region" description="Helical" evidence="8">
    <location>
        <begin position="63"/>
        <end position="85"/>
    </location>
</feature>
<evidence type="ECO:0000256" key="1">
    <source>
        <dbReference type="ARBA" id="ARBA00004651"/>
    </source>
</evidence>
<dbReference type="RefSeq" id="WP_023577578.1">
    <property type="nucleotide sequence ID" value="NZ_CBCSBQ010000021.1"/>
</dbReference>
<feature type="transmembrane region" description="Helical" evidence="8">
    <location>
        <begin position="298"/>
        <end position="321"/>
    </location>
</feature>
<protein>
    <submittedName>
        <fullName evidence="9">Predicted PurR-regulated permease PerM</fullName>
    </submittedName>
</protein>
<dbReference type="STRING" id="329186.SAMN02927925_02714"/>
<accession>A0A1G4W8T4</accession>
<dbReference type="PANTHER" id="PTHR21716:SF53">
    <property type="entry name" value="PERMEASE PERM-RELATED"/>
    <property type="match status" value="1"/>
</dbReference>
<dbReference type="Proteomes" id="UP000182124">
    <property type="component" value="Unassembled WGS sequence"/>
</dbReference>
<organism evidence="9 10">
    <name type="scientific">Flavobacterium saliperosum</name>
    <dbReference type="NCBI Taxonomy" id="329186"/>
    <lineage>
        <taxon>Bacteria</taxon>
        <taxon>Pseudomonadati</taxon>
        <taxon>Bacteroidota</taxon>
        <taxon>Flavobacteriia</taxon>
        <taxon>Flavobacteriales</taxon>
        <taxon>Flavobacteriaceae</taxon>
        <taxon>Flavobacterium</taxon>
    </lineage>
</organism>
<evidence type="ECO:0000313" key="10">
    <source>
        <dbReference type="Proteomes" id="UP000182124"/>
    </source>
</evidence>